<feature type="transmembrane region" description="Helical" evidence="1">
    <location>
        <begin position="31"/>
        <end position="49"/>
    </location>
</feature>
<evidence type="ECO:0000256" key="1">
    <source>
        <dbReference type="SAM" id="Phobius"/>
    </source>
</evidence>
<keyword evidence="1" id="KW-0472">Membrane</keyword>
<accession>A0A5R9Q4U7</accession>
<keyword evidence="1" id="KW-1133">Transmembrane helix</keyword>
<evidence type="ECO:0000313" key="3">
    <source>
        <dbReference type="Proteomes" id="UP000309186"/>
    </source>
</evidence>
<feature type="transmembrane region" description="Helical" evidence="1">
    <location>
        <begin position="9"/>
        <end position="25"/>
    </location>
</feature>
<dbReference type="Proteomes" id="UP000309186">
    <property type="component" value="Unassembled WGS sequence"/>
</dbReference>
<dbReference type="EMBL" id="PPSW01000007">
    <property type="protein sequence ID" value="TLX47965.1"/>
    <property type="molecule type" value="Genomic_DNA"/>
</dbReference>
<gene>
    <name evidence="2" type="ORF">C1E24_03945</name>
</gene>
<organism evidence="2 3">
    <name type="scientific">Pseudoalteromonas phenolica</name>
    <dbReference type="NCBI Taxonomy" id="161398"/>
    <lineage>
        <taxon>Bacteria</taxon>
        <taxon>Pseudomonadati</taxon>
        <taxon>Pseudomonadota</taxon>
        <taxon>Gammaproteobacteria</taxon>
        <taxon>Alteromonadales</taxon>
        <taxon>Pseudoalteromonadaceae</taxon>
        <taxon>Pseudoalteromonas</taxon>
    </lineage>
</organism>
<sequence>MAKQVFKPSSYFLAAFCFLALLVFNMIEDNIYSVMLFFCLFFLSLLFGINQRFNLLKFKEQKTKKPTTFNTFQ</sequence>
<keyword evidence="1" id="KW-0812">Transmembrane</keyword>
<proteinExistence type="predicted"/>
<protein>
    <submittedName>
        <fullName evidence="2">Uncharacterized protein</fullName>
    </submittedName>
</protein>
<comment type="caution">
    <text evidence="2">The sequence shown here is derived from an EMBL/GenBank/DDBJ whole genome shotgun (WGS) entry which is preliminary data.</text>
</comment>
<reference evidence="2 3" key="1">
    <citation type="submission" date="2018-01" db="EMBL/GenBank/DDBJ databases">
        <title>Co-occurrence of chitin degradation, pigmentation and bioactivity in marine Pseudoalteromonas.</title>
        <authorList>
            <person name="Paulsen S."/>
            <person name="Gram L."/>
            <person name="Machado H."/>
        </authorList>
    </citation>
    <scope>NUCLEOTIDE SEQUENCE [LARGE SCALE GENOMIC DNA]</scope>
    <source>
        <strain evidence="2 3">S3663</strain>
    </source>
</reference>
<evidence type="ECO:0000313" key="2">
    <source>
        <dbReference type="EMBL" id="TLX47965.1"/>
    </source>
</evidence>
<dbReference type="AlphaFoldDB" id="A0A5R9Q4U7"/>
<name>A0A5R9Q4U7_9GAMM</name>